<dbReference type="Pfam" id="PF01593">
    <property type="entry name" value="Amino_oxidase"/>
    <property type="match status" value="1"/>
</dbReference>
<organism evidence="2">
    <name type="scientific">Thermofilum pendens</name>
    <dbReference type="NCBI Taxonomy" id="2269"/>
    <lineage>
        <taxon>Archaea</taxon>
        <taxon>Thermoproteota</taxon>
        <taxon>Thermoprotei</taxon>
        <taxon>Thermofilales</taxon>
        <taxon>Thermofilaceae</taxon>
        <taxon>Thermofilum</taxon>
    </lineage>
</organism>
<dbReference type="GO" id="GO:0008767">
    <property type="term" value="F:UDP-galactopyranose mutase activity"/>
    <property type="evidence" value="ECO:0007669"/>
    <property type="project" value="TreeGrafter"/>
</dbReference>
<sequence length="437" mass="49144">MISADVAVLGCGWAGVLAAIELKSRAPSLSVVCVDADRKPGGLLRSEELCGHVFDIGGSHVIFSKSAETLSEILSLLEGNYVRHERRSYVLYKGVKVPYPFENGLHALPPGDRAEMLVSFVEALVERAASAREPASLQEWIRMFFGRAIAEAYLEPYNRKIWKHDPSEIDIDWVYTPGRLPFPDWRDVVRSGAGIETRGYLEQARFYYPAKGGIQALYDAARRRAEALGVAFLWGEKVSELWRDSGKWLVNRAVEARRVFSTIPLRELVAALKAPEDVIRAAEKLRYNRVAVVGLALRKPAPPEHWVYVPQGDVVFHRYAWISNYSEWNAPRGSSTLQAEITLRPEDKVEEAEIFERTLEGLEKLGAAGSEDVKTAGVWVHEYGYPVYLKGHRSAREEVARFLGEAGVVSVGRWGSWHYWNMDRVYVEVKSAVSKIV</sequence>
<accession>A0A7C4H5S2</accession>
<dbReference type="GO" id="GO:0005829">
    <property type="term" value="C:cytosol"/>
    <property type="evidence" value="ECO:0007669"/>
    <property type="project" value="TreeGrafter"/>
</dbReference>
<name>A0A7C4H5S2_THEPE</name>
<reference evidence="2" key="1">
    <citation type="journal article" date="2020" name="mSystems">
        <title>Genome- and Community-Level Interaction Insights into Carbon Utilization and Element Cycling Functions of Hydrothermarchaeota in Hydrothermal Sediment.</title>
        <authorList>
            <person name="Zhou Z."/>
            <person name="Liu Y."/>
            <person name="Xu W."/>
            <person name="Pan J."/>
            <person name="Luo Z.H."/>
            <person name="Li M."/>
        </authorList>
    </citation>
    <scope>NUCLEOTIDE SEQUENCE</scope>
    <source>
        <strain evidence="2">SpSt-649</strain>
    </source>
</reference>
<gene>
    <name evidence="2" type="ORF">ENU21_01475</name>
</gene>
<dbReference type="AlphaFoldDB" id="A0A7C4H5S2"/>
<dbReference type="PANTHER" id="PTHR21197:SF0">
    <property type="entry name" value="UDP-GALACTOPYRANOSE MUTASE"/>
    <property type="match status" value="1"/>
</dbReference>
<dbReference type="GO" id="GO:0050660">
    <property type="term" value="F:flavin adenine dinucleotide binding"/>
    <property type="evidence" value="ECO:0007669"/>
    <property type="project" value="TreeGrafter"/>
</dbReference>
<comment type="caution">
    <text evidence="2">The sequence shown here is derived from an EMBL/GenBank/DDBJ whole genome shotgun (WGS) entry which is preliminary data.</text>
</comment>
<evidence type="ECO:0000313" key="2">
    <source>
        <dbReference type="EMBL" id="HGM46410.1"/>
    </source>
</evidence>
<proteinExistence type="predicted"/>
<dbReference type="InterPro" id="IPR036188">
    <property type="entry name" value="FAD/NAD-bd_sf"/>
</dbReference>
<dbReference type="GO" id="GO:0016491">
    <property type="term" value="F:oxidoreductase activity"/>
    <property type="evidence" value="ECO:0007669"/>
    <property type="project" value="InterPro"/>
</dbReference>
<dbReference type="EMBL" id="DTBQ01000040">
    <property type="protein sequence ID" value="HGM46410.1"/>
    <property type="molecule type" value="Genomic_DNA"/>
</dbReference>
<evidence type="ECO:0000259" key="1">
    <source>
        <dbReference type="Pfam" id="PF01593"/>
    </source>
</evidence>
<dbReference type="Gene3D" id="3.50.50.60">
    <property type="entry name" value="FAD/NAD(P)-binding domain"/>
    <property type="match status" value="1"/>
</dbReference>
<dbReference type="PANTHER" id="PTHR21197">
    <property type="entry name" value="UDP-GALACTOPYRANOSE MUTASE"/>
    <property type="match status" value="1"/>
</dbReference>
<feature type="domain" description="Amine oxidase" evidence="1">
    <location>
        <begin position="14"/>
        <end position="409"/>
    </location>
</feature>
<dbReference type="InterPro" id="IPR002937">
    <property type="entry name" value="Amino_oxidase"/>
</dbReference>
<dbReference type="SUPFAM" id="SSF51905">
    <property type="entry name" value="FAD/NAD(P)-binding domain"/>
    <property type="match status" value="1"/>
</dbReference>
<protein>
    <submittedName>
        <fullName evidence="2">NAD(P)/FAD-dependent oxidoreductase</fullName>
    </submittedName>
</protein>